<keyword evidence="2" id="KW-1185">Reference proteome</keyword>
<organism evidence="1 2">
    <name type="scientific">Scutellospora calospora</name>
    <dbReference type="NCBI Taxonomy" id="85575"/>
    <lineage>
        <taxon>Eukaryota</taxon>
        <taxon>Fungi</taxon>
        <taxon>Fungi incertae sedis</taxon>
        <taxon>Mucoromycota</taxon>
        <taxon>Glomeromycotina</taxon>
        <taxon>Glomeromycetes</taxon>
        <taxon>Diversisporales</taxon>
        <taxon>Gigasporaceae</taxon>
        <taxon>Scutellospora</taxon>
    </lineage>
</organism>
<evidence type="ECO:0000313" key="1">
    <source>
        <dbReference type="EMBL" id="CAG8440653.1"/>
    </source>
</evidence>
<proteinExistence type="predicted"/>
<reference evidence="1" key="1">
    <citation type="submission" date="2021-06" db="EMBL/GenBank/DDBJ databases">
        <authorList>
            <person name="Kallberg Y."/>
            <person name="Tangrot J."/>
            <person name="Rosling A."/>
        </authorList>
    </citation>
    <scope>NUCLEOTIDE SEQUENCE</scope>
    <source>
        <strain evidence="1">AU212A</strain>
    </source>
</reference>
<feature type="non-terminal residue" evidence="1">
    <location>
        <position position="1"/>
    </location>
</feature>
<name>A0ACA9JX55_9GLOM</name>
<sequence>SIRAFLSTNEPANWYYEILIDANNCLKRINSIFKQYATFYNINRPTLSNLVQILLSFAKILQNNRNTTLTNNTTIPNLVISINDFPPEIYNKDHRYYRLIARFIELNNLILSISYASSNKQDKAIKPIHLQLANIEDSDDNNNEKPYWDDAIDKYFDYLIADNFRNITYSQFNISNAYKEIVNQIISTLNNEELQELILKQLIALEYKTLSINPHYSLTLDNDQYKVYDILYNT</sequence>
<gene>
    <name evidence="1" type="ORF">SCALOS_LOCUS595</name>
</gene>
<dbReference type="Proteomes" id="UP000789860">
    <property type="component" value="Unassembled WGS sequence"/>
</dbReference>
<evidence type="ECO:0000313" key="2">
    <source>
        <dbReference type="Proteomes" id="UP000789860"/>
    </source>
</evidence>
<accession>A0ACA9JX55</accession>
<dbReference type="EMBL" id="CAJVPM010000296">
    <property type="protein sequence ID" value="CAG8440653.1"/>
    <property type="molecule type" value="Genomic_DNA"/>
</dbReference>
<comment type="caution">
    <text evidence="1">The sequence shown here is derived from an EMBL/GenBank/DDBJ whole genome shotgun (WGS) entry which is preliminary data.</text>
</comment>
<protein>
    <submittedName>
        <fullName evidence="1">734_t:CDS:1</fullName>
    </submittedName>
</protein>